<accession>A0A9P0KGN3</accession>
<dbReference type="AlphaFoldDB" id="A0A9P0KGN3"/>
<gene>
    <name evidence="1" type="ORF">ACAOBT_LOCUS9272</name>
</gene>
<reference evidence="1" key="1">
    <citation type="submission" date="2022-03" db="EMBL/GenBank/DDBJ databases">
        <authorList>
            <person name="Sayadi A."/>
        </authorList>
    </citation>
    <scope>NUCLEOTIDE SEQUENCE</scope>
</reference>
<dbReference type="EMBL" id="CAKOFQ010006782">
    <property type="protein sequence ID" value="CAH1971102.1"/>
    <property type="molecule type" value="Genomic_DNA"/>
</dbReference>
<keyword evidence="2" id="KW-1185">Reference proteome</keyword>
<protein>
    <submittedName>
        <fullName evidence="1">Uncharacterized protein</fullName>
    </submittedName>
</protein>
<organism evidence="1 2">
    <name type="scientific">Acanthoscelides obtectus</name>
    <name type="common">Bean weevil</name>
    <name type="synonym">Bruchus obtectus</name>
    <dbReference type="NCBI Taxonomy" id="200917"/>
    <lineage>
        <taxon>Eukaryota</taxon>
        <taxon>Metazoa</taxon>
        <taxon>Ecdysozoa</taxon>
        <taxon>Arthropoda</taxon>
        <taxon>Hexapoda</taxon>
        <taxon>Insecta</taxon>
        <taxon>Pterygota</taxon>
        <taxon>Neoptera</taxon>
        <taxon>Endopterygota</taxon>
        <taxon>Coleoptera</taxon>
        <taxon>Polyphaga</taxon>
        <taxon>Cucujiformia</taxon>
        <taxon>Chrysomeloidea</taxon>
        <taxon>Chrysomelidae</taxon>
        <taxon>Bruchinae</taxon>
        <taxon>Bruchini</taxon>
        <taxon>Acanthoscelides</taxon>
    </lineage>
</organism>
<proteinExistence type="predicted"/>
<dbReference type="Proteomes" id="UP001152888">
    <property type="component" value="Unassembled WGS sequence"/>
</dbReference>
<evidence type="ECO:0000313" key="1">
    <source>
        <dbReference type="EMBL" id="CAH1971102.1"/>
    </source>
</evidence>
<name>A0A9P0KGN3_ACAOB</name>
<comment type="caution">
    <text evidence="1">The sequence shown here is derived from an EMBL/GenBank/DDBJ whole genome shotgun (WGS) entry which is preliminary data.</text>
</comment>
<sequence length="18" mass="2187">MFTLWKAVWKEGPSEETF</sequence>
<dbReference type="OrthoDB" id="8922241at2759"/>
<evidence type="ECO:0000313" key="2">
    <source>
        <dbReference type="Proteomes" id="UP001152888"/>
    </source>
</evidence>